<dbReference type="GO" id="GO:0006508">
    <property type="term" value="P:proteolysis"/>
    <property type="evidence" value="ECO:0007669"/>
    <property type="project" value="UniProtKB-KW"/>
</dbReference>
<dbReference type="InterPro" id="IPR050925">
    <property type="entry name" value="Rhomboid_protease_S54"/>
</dbReference>
<proteinExistence type="inferred from homology"/>
<evidence type="ECO:0000256" key="6">
    <source>
        <dbReference type="ARBA" id="ARBA00023136"/>
    </source>
</evidence>
<evidence type="ECO:0000256" key="2">
    <source>
        <dbReference type="ARBA" id="ARBA00009045"/>
    </source>
</evidence>
<evidence type="ECO:0000256" key="1">
    <source>
        <dbReference type="ARBA" id="ARBA00004141"/>
    </source>
</evidence>
<keyword evidence="4" id="KW-0378">Hydrolase</keyword>
<protein>
    <submittedName>
        <fullName evidence="9">Rhomboid family intramembrane serine protease</fullName>
    </submittedName>
</protein>
<dbReference type="RefSeq" id="WP_275419574.1">
    <property type="nucleotide sequence ID" value="NZ_CP106877.1"/>
</dbReference>
<dbReference type="EMBL" id="CP106877">
    <property type="protein sequence ID" value="WAA11463.1"/>
    <property type="molecule type" value="Genomic_DNA"/>
</dbReference>
<feature type="transmembrane region" description="Helical" evidence="7">
    <location>
        <begin position="233"/>
        <end position="253"/>
    </location>
</feature>
<feature type="transmembrane region" description="Helical" evidence="7">
    <location>
        <begin position="182"/>
        <end position="201"/>
    </location>
</feature>
<keyword evidence="3 7" id="KW-0812">Transmembrane</keyword>
<feature type="domain" description="Peptidase S54 rhomboid" evidence="8">
    <location>
        <begin position="224"/>
        <end position="354"/>
    </location>
</feature>
<keyword evidence="5 7" id="KW-1133">Transmembrane helix</keyword>
<evidence type="ECO:0000256" key="5">
    <source>
        <dbReference type="ARBA" id="ARBA00022989"/>
    </source>
</evidence>
<accession>A0A9E8RXS0</accession>
<dbReference type="GO" id="GO:0004252">
    <property type="term" value="F:serine-type endopeptidase activity"/>
    <property type="evidence" value="ECO:0007669"/>
    <property type="project" value="InterPro"/>
</dbReference>
<keyword evidence="9" id="KW-0645">Protease</keyword>
<reference evidence="9" key="1">
    <citation type="submission" date="2022-09" db="EMBL/GenBank/DDBJ databases">
        <title>Complete Genomes of Fervidibacillus albus and Fervidibacillus halotolerans isolated from tidal flat sediments.</title>
        <authorList>
            <person name="Kwon K.K."/>
            <person name="Yang S.-H."/>
            <person name="Park M.J."/>
            <person name="Oh H.-M."/>
        </authorList>
    </citation>
    <scope>NUCLEOTIDE SEQUENCE</scope>
    <source>
        <strain evidence="9">MEBiC13594</strain>
    </source>
</reference>
<feature type="transmembrane region" description="Helical" evidence="7">
    <location>
        <begin position="289"/>
        <end position="310"/>
    </location>
</feature>
<organism evidence="9 10">
    <name type="scientific">Fervidibacillus halotolerans</name>
    <dbReference type="NCBI Taxonomy" id="2980027"/>
    <lineage>
        <taxon>Bacteria</taxon>
        <taxon>Bacillati</taxon>
        <taxon>Bacillota</taxon>
        <taxon>Bacilli</taxon>
        <taxon>Bacillales</taxon>
        <taxon>Bacillaceae</taxon>
        <taxon>Fervidibacillus</taxon>
    </lineage>
</organism>
<evidence type="ECO:0000256" key="7">
    <source>
        <dbReference type="SAM" id="Phobius"/>
    </source>
</evidence>
<feature type="transmembrane region" description="Helical" evidence="7">
    <location>
        <begin position="265"/>
        <end position="283"/>
    </location>
</feature>
<evidence type="ECO:0000313" key="9">
    <source>
        <dbReference type="EMBL" id="WAA11463.1"/>
    </source>
</evidence>
<keyword evidence="6 7" id="KW-0472">Membrane</keyword>
<dbReference type="InterPro" id="IPR035952">
    <property type="entry name" value="Rhomboid-like_sf"/>
</dbReference>
<dbReference type="GO" id="GO:0016020">
    <property type="term" value="C:membrane"/>
    <property type="evidence" value="ECO:0007669"/>
    <property type="project" value="UniProtKB-SubCell"/>
</dbReference>
<evidence type="ECO:0000313" key="10">
    <source>
        <dbReference type="Proteomes" id="UP001164726"/>
    </source>
</evidence>
<name>A0A9E8RXS0_9BACI</name>
<dbReference type="PANTHER" id="PTHR43731">
    <property type="entry name" value="RHOMBOID PROTEASE"/>
    <property type="match status" value="1"/>
</dbReference>
<evidence type="ECO:0000256" key="4">
    <source>
        <dbReference type="ARBA" id="ARBA00022801"/>
    </source>
</evidence>
<gene>
    <name evidence="9" type="ORF">OE105_07400</name>
</gene>
<sequence>MSFKEEYVFWRIVHYLMSEKKYRMINLSPNGNEIWLENIYEKPFPLIRIIRTDLDWSNWLRNDIVRTKRNGEVIRQSFYKKRLDVFSLYITPLPPVNDYEDHLGWSRAVKNERVSVYTSLFLTNDVQHSLSEFQKFFGNMSIDSVKDHYEPYEIETVKNAVMNLASKEVKKERRIFEAGKPFFTNLFLVVQILVFFLMELMGGSENPYVLIQYGAKFNPLILDGEWWRFFTPIFLHIGIIHLLMNSIALYYLGTIVEKLFGRSRFLFIYLFSGFFGSLASFIFSPTISAGASGAIFGCFGALLYFGIVYPRLFFRTMGMNVLVVIGLNLLLGIIVPNIDMAGHIGGLIGGFLASGVSYLPKQDRFNKRWVFLLVTVIFTAGMLYYGFTYPNI</sequence>
<keyword evidence="10" id="KW-1185">Reference proteome</keyword>
<dbReference type="Proteomes" id="UP001164726">
    <property type="component" value="Chromosome"/>
</dbReference>
<evidence type="ECO:0000259" key="8">
    <source>
        <dbReference type="Pfam" id="PF01694"/>
    </source>
</evidence>
<comment type="similarity">
    <text evidence="2">Belongs to the peptidase S54 family.</text>
</comment>
<dbReference type="AlphaFoldDB" id="A0A9E8RXS0"/>
<dbReference type="SUPFAM" id="SSF144091">
    <property type="entry name" value="Rhomboid-like"/>
    <property type="match status" value="1"/>
</dbReference>
<feature type="transmembrane region" description="Helical" evidence="7">
    <location>
        <begin position="369"/>
        <end position="387"/>
    </location>
</feature>
<feature type="transmembrane region" description="Helical" evidence="7">
    <location>
        <begin position="341"/>
        <end position="360"/>
    </location>
</feature>
<evidence type="ECO:0000256" key="3">
    <source>
        <dbReference type="ARBA" id="ARBA00022692"/>
    </source>
</evidence>
<dbReference type="KEGG" id="fhl:OE105_07400"/>
<dbReference type="Gene3D" id="1.20.1540.10">
    <property type="entry name" value="Rhomboid-like"/>
    <property type="match status" value="1"/>
</dbReference>
<dbReference type="PANTHER" id="PTHR43731:SF14">
    <property type="entry name" value="PRESENILIN-ASSOCIATED RHOMBOID-LIKE PROTEIN, MITOCHONDRIAL"/>
    <property type="match status" value="1"/>
</dbReference>
<feature type="transmembrane region" description="Helical" evidence="7">
    <location>
        <begin position="317"/>
        <end position="335"/>
    </location>
</feature>
<dbReference type="Pfam" id="PF01694">
    <property type="entry name" value="Rhomboid"/>
    <property type="match status" value="1"/>
</dbReference>
<dbReference type="InterPro" id="IPR022764">
    <property type="entry name" value="Peptidase_S54_rhomboid_dom"/>
</dbReference>
<comment type="subcellular location">
    <subcellularLocation>
        <location evidence="1">Membrane</location>
        <topology evidence="1">Multi-pass membrane protein</topology>
    </subcellularLocation>
</comment>